<name>V3ZIG8_LOTGI</name>
<dbReference type="KEGG" id="lgi:LOTGIDRAFT_155319"/>
<dbReference type="RefSeq" id="XP_009065135.1">
    <property type="nucleotide sequence ID" value="XM_009066887.1"/>
</dbReference>
<feature type="transmembrane region" description="Helical" evidence="1">
    <location>
        <begin position="687"/>
        <end position="704"/>
    </location>
</feature>
<feature type="transmembrane region" description="Helical" evidence="1">
    <location>
        <begin position="386"/>
        <end position="407"/>
    </location>
</feature>
<reference evidence="3 4" key="1">
    <citation type="journal article" date="2013" name="Nature">
        <title>Insights into bilaterian evolution from three spiralian genomes.</title>
        <authorList>
            <person name="Simakov O."/>
            <person name="Marletaz F."/>
            <person name="Cho S.J."/>
            <person name="Edsinger-Gonzales E."/>
            <person name="Havlak P."/>
            <person name="Hellsten U."/>
            <person name="Kuo D.H."/>
            <person name="Larsson T."/>
            <person name="Lv J."/>
            <person name="Arendt D."/>
            <person name="Savage R."/>
            <person name="Osoegawa K."/>
            <person name="de Jong P."/>
            <person name="Grimwood J."/>
            <person name="Chapman J.A."/>
            <person name="Shapiro H."/>
            <person name="Aerts A."/>
            <person name="Otillar R.P."/>
            <person name="Terry A.Y."/>
            <person name="Boore J.L."/>
            <person name="Grigoriev I.V."/>
            <person name="Lindberg D.R."/>
            <person name="Seaver E.C."/>
            <person name="Weisblat D.A."/>
            <person name="Putnam N.H."/>
            <person name="Rokhsar D.S."/>
        </authorList>
    </citation>
    <scope>NUCLEOTIDE SEQUENCE [LARGE SCALE GENOMIC DNA]</scope>
</reference>
<evidence type="ECO:0000313" key="3">
    <source>
        <dbReference type="EMBL" id="ESO84007.1"/>
    </source>
</evidence>
<gene>
    <name evidence="3" type="ORF">LOTGIDRAFT_155319</name>
</gene>
<dbReference type="AlphaFoldDB" id="V3ZIG8"/>
<feature type="transmembrane region" description="Helical" evidence="1">
    <location>
        <begin position="506"/>
        <end position="537"/>
    </location>
</feature>
<keyword evidence="1" id="KW-0472">Membrane</keyword>
<keyword evidence="1" id="KW-1133">Transmembrane helix</keyword>
<dbReference type="HOGENOM" id="CLU_343334_0_0_1"/>
<keyword evidence="1" id="KW-0812">Transmembrane</keyword>
<dbReference type="OMA" id="HAFFHEM"/>
<dbReference type="Proteomes" id="UP000030746">
    <property type="component" value="Unassembled WGS sequence"/>
</dbReference>
<dbReference type="EMBL" id="KB203566">
    <property type="protein sequence ID" value="ESO84007.1"/>
    <property type="molecule type" value="Genomic_DNA"/>
</dbReference>
<feature type="transmembrane region" description="Helical" evidence="1">
    <location>
        <begin position="339"/>
        <end position="366"/>
    </location>
</feature>
<evidence type="ECO:0000256" key="1">
    <source>
        <dbReference type="SAM" id="Phobius"/>
    </source>
</evidence>
<evidence type="ECO:0000256" key="2">
    <source>
        <dbReference type="SAM" id="SignalP"/>
    </source>
</evidence>
<feature type="transmembrane region" description="Helical" evidence="1">
    <location>
        <begin position="716"/>
        <end position="733"/>
    </location>
</feature>
<sequence>MICLLIVMLTLTVGSGMESINCTFSTNSLVEAIKSTTKIIQIDLDLRSSEQLTPIQSPNATSFSPSRWFIVRGERTNRLLLLFYFYYGYFEPYIIVPRENINMPMSTTCFQNITSDESVVMIRKNLLYMTDSAGRDTAFKENEVCSMFIKESGGFGILIFRCCKSVEKDITCYDVEEDSWIWTLRVFVMTFSILLFLYFPKFIPVNLGPKTFKFRPRNKLEMSILKTKEQSTYKSKLIIPVATMKHMSTFCDHLQNLQTGIIFNTEVQSIDLLIQRGQIISETDKAVSFRQLLYDLFIRFKIRHVDIFQVCCSASIFGNKFDNNNIVPWHRCLRRVRTIIIYMCILLPALPLMFILCLPNTNIINLGMAIRSRGLLEAHSFHLGPFVGQILTGFVFVVYLLHVIMVLSMDSFQNELFEVIGIYEKDTTKVVTEKGHVTRALMSLFTKYGLLAVPVLPILIMLSPILIILYVVVTAPVIKILIRQFTKLCGFHKLSSMMGSKCGPKLSLFLFISLLSVFVILTIGINFLLHCLCVIIVNVLINWYFAMSLISIVVLIVVYVRDSAKRLEGQYNNYFKAIFKEIMAFKTDQITLEANKSVLNQSAMAFQVTEQDVMDVEIQLNGTKINPFKWDIKHDCLRFKTSGVVLFLDKRDVPYIPKRLFEEMTYMDCPGCPGPLINSLCQSFKDLGGIGIFLLFLFLLVMSYGEALSVTPTTRFFATLATGLVPLLLRSFFFSGGNTSSLNTTTLRFKNHFLHTLLTFEKRWKVSDCQISVLEEPFAFSLWKKASRDTVETKSEEVDIIIDTSFKSSNGDGSCCCSPIKVEDV</sequence>
<proteinExistence type="predicted"/>
<accession>V3ZIG8</accession>
<dbReference type="CTD" id="20236675"/>
<dbReference type="GeneID" id="20236675"/>
<dbReference type="OrthoDB" id="6096173at2759"/>
<protein>
    <submittedName>
        <fullName evidence="3">Uncharacterized protein</fullName>
    </submittedName>
</protein>
<organism evidence="3 4">
    <name type="scientific">Lottia gigantea</name>
    <name type="common">Giant owl limpet</name>
    <dbReference type="NCBI Taxonomy" id="225164"/>
    <lineage>
        <taxon>Eukaryota</taxon>
        <taxon>Metazoa</taxon>
        <taxon>Spiralia</taxon>
        <taxon>Lophotrochozoa</taxon>
        <taxon>Mollusca</taxon>
        <taxon>Gastropoda</taxon>
        <taxon>Patellogastropoda</taxon>
        <taxon>Lottioidea</taxon>
        <taxon>Lottiidae</taxon>
        <taxon>Lottia</taxon>
    </lineage>
</organism>
<evidence type="ECO:0000313" key="4">
    <source>
        <dbReference type="Proteomes" id="UP000030746"/>
    </source>
</evidence>
<feature type="transmembrane region" description="Helical" evidence="1">
    <location>
        <begin position="543"/>
        <end position="560"/>
    </location>
</feature>
<feature type="chain" id="PRO_5004715864" evidence="2">
    <location>
        <begin position="17"/>
        <end position="825"/>
    </location>
</feature>
<keyword evidence="4" id="KW-1185">Reference proteome</keyword>
<keyword evidence="2" id="KW-0732">Signal</keyword>
<feature type="signal peptide" evidence="2">
    <location>
        <begin position="1"/>
        <end position="16"/>
    </location>
</feature>